<dbReference type="OrthoDB" id="1954703at2"/>
<dbReference type="RefSeq" id="WP_039771247.1">
    <property type="nucleotide sequence ID" value="NZ_BKAK01000168.1"/>
</dbReference>
<reference evidence="2" key="2">
    <citation type="submission" date="2016-02" db="EMBL/GenBank/DDBJ databases">
        <title>Genome sequence of Clostridium beijerinckii strain 59B.</title>
        <authorList>
            <person name="Little G.T."/>
            <person name="Minton N.P."/>
        </authorList>
    </citation>
    <scope>NUCLEOTIDE SEQUENCE</scope>
    <source>
        <strain evidence="2">NCIMB 14988</strain>
    </source>
</reference>
<feature type="domain" description="DUF1659" evidence="1">
    <location>
        <begin position="2"/>
        <end position="73"/>
    </location>
</feature>
<reference evidence="4" key="1">
    <citation type="submission" date="2014-12" db="EMBL/GenBank/DDBJ databases">
        <title>Genome sequence of Clostridium beijerinckii strain 59B.</title>
        <authorList>
            <person name="Little G.T."/>
            <person name="Minton N.P."/>
        </authorList>
    </citation>
    <scope>NUCLEOTIDE SEQUENCE [LARGE SCALE GENOMIC DNA]</scope>
    <source>
        <strain evidence="4">59B</strain>
    </source>
</reference>
<gene>
    <name evidence="3" type="ORF">HGI39_25425</name>
    <name evidence="2" type="ORF">LF65_01192</name>
</gene>
<dbReference type="KEGG" id="cbei:LF65_01192"/>
<evidence type="ECO:0000313" key="4">
    <source>
        <dbReference type="Proteomes" id="UP000031866"/>
    </source>
</evidence>
<dbReference type="AlphaFoldDB" id="A0A0B5QHV8"/>
<dbReference type="Pfam" id="PF07872">
    <property type="entry name" value="DUF1659"/>
    <property type="match status" value="1"/>
</dbReference>
<sequence length="74" mass="7823">MAVAKQIKTTSLSIEVQSGLDKAGDPIYSKKSFANVRTDVAPENAYAVGEAIKSVMSTGTRSTLLNESSSLTQE</sequence>
<proteinExistence type="predicted"/>
<protein>
    <submittedName>
        <fullName evidence="3">DUF1659 domain-containing protein</fullName>
    </submittedName>
</protein>
<accession>A0A0B5QHV8</accession>
<dbReference type="EMBL" id="CP010086">
    <property type="protein sequence ID" value="AJG97806.1"/>
    <property type="molecule type" value="Genomic_DNA"/>
</dbReference>
<reference evidence="3" key="3">
    <citation type="submission" date="2020-04" db="EMBL/GenBank/DDBJ databases">
        <authorList>
            <person name="Brown S."/>
        </authorList>
    </citation>
    <scope>NUCLEOTIDE SEQUENCE</scope>
    <source>
        <strain evidence="3">DJ015</strain>
    </source>
</reference>
<dbReference type="Proteomes" id="UP000031866">
    <property type="component" value="Chromosome"/>
</dbReference>
<dbReference type="InterPro" id="IPR012454">
    <property type="entry name" value="DUF1659"/>
</dbReference>
<dbReference type="EMBL" id="JABAGV010000153">
    <property type="protein sequence ID" value="MBC2477958.1"/>
    <property type="molecule type" value="Genomic_DNA"/>
</dbReference>
<dbReference type="STRING" id="1520.LF65_01192"/>
<evidence type="ECO:0000313" key="3">
    <source>
        <dbReference type="EMBL" id="MBC2477958.1"/>
    </source>
</evidence>
<reference evidence="3" key="4">
    <citation type="journal article" date="2022" name="Nat. Biotechnol.">
        <title>Carbon-negative production of acetone and isopropanol by gas fermentation at industrial pilot scale.</title>
        <authorList>
            <person name="Liew F.E."/>
            <person name="Nogle R."/>
            <person name="Abdalla T."/>
            <person name="Rasor B.J."/>
            <person name="Canter C."/>
            <person name="Jensen R.O."/>
            <person name="Wang L."/>
            <person name="Strutz J."/>
            <person name="Chirania P."/>
            <person name="De Tissera S."/>
            <person name="Mueller A.P."/>
            <person name="Ruan Z."/>
            <person name="Gao A."/>
            <person name="Tran L."/>
            <person name="Engle N.L."/>
            <person name="Bromley J.C."/>
            <person name="Daniell J."/>
            <person name="Conrado R."/>
            <person name="Tschaplinski T.J."/>
            <person name="Giannone R.J."/>
            <person name="Hettich R.L."/>
            <person name="Karim A.S."/>
            <person name="Simpson S.D."/>
            <person name="Brown S.D."/>
            <person name="Leang C."/>
            <person name="Jewett M.C."/>
            <person name="Kopke M."/>
        </authorList>
    </citation>
    <scope>NUCLEOTIDE SEQUENCE</scope>
    <source>
        <strain evidence="3">DJ015</strain>
    </source>
</reference>
<dbReference type="Proteomes" id="UP001194098">
    <property type="component" value="Unassembled WGS sequence"/>
</dbReference>
<dbReference type="GeneID" id="66344053"/>
<name>A0A0B5QHV8_CLOBE</name>
<evidence type="ECO:0000313" key="2">
    <source>
        <dbReference type="EMBL" id="AJG97806.1"/>
    </source>
</evidence>
<evidence type="ECO:0000259" key="1">
    <source>
        <dbReference type="Pfam" id="PF07872"/>
    </source>
</evidence>
<organism evidence="2 4">
    <name type="scientific">Clostridium beijerinckii</name>
    <name type="common">Clostridium MP</name>
    <dbReference type="NCBI Taxonomy" id="1520"/>
    <lineage>
        <taxon>Bacteria</taxon>
        <taxon>Bacillati</taxon>
        <taxon>Bacillota</taxon>
        <taxon>Clostridia</taxon>
        <taxon>Eubacteriales</taxon>
        <taxon>Clostridiaceae</taxon>
        <taxon>Clostridium</taxon>
    </lineage>
</organism>